<reference evidence="2 3" key="1">
    <citation type="submission" date="2016-04" db="EMBL/GenBank/DDBJ databases">
        <title>A degradative enzymes factory behind the ericoid mycorrhizal symbiosis.</title>
        <authorList>
            <consortium name="DOE Joint Genome Institute"/>
            <person name="Martino E."/>
            <person name="Morin E."/>
            <person name="Grelet G."/>
            <person name="Kuo A."/>
            <person name="Kohler A."/>
            <person name="Daghino S."/>
            <person name="Barry K."/>
            <person name="Choi C."/>
            <person name="Cichocki N."/>
            <person name="Clum A."/>
            <person name="Copeland A."/>
            <person name="Hainaut M."/>
            <person name="Haridas S."/>
            <person name="Labutti K."/>
            <person name="Lindquist E."/>
            <person name="Lipzen A."/>
            <person name="Khouja H.-R."/>
            <person name="Murat C."/>
            <person name="Ohm R."/>
            <person name="Olson A."/>
            <person name="Spatafora J."/>
            <person name="Veneault-Fourrey C."/>
            <person name="Henrissat B."/>
            <person name="Grigoriev I."/>
            <person name="Martin F."/>
            <person name="Perotto S."/>
        </authorList>
    </citation>
    <scope>NUCLEOTIDE SEQUENCE [LARGE SCALE GENOMIC DNA]</scope>
    <source>
        <strain evidence="2 3">E</strain>
    </source>
</reference>
<dbReference type="AlphaFoldDB" id="A0A2J6SL97"/>
<sequence length="179" mass="20422">MRACLLVPSRANELHRSLPPRAKELHPRFLPTPPPPKKPFWRRSSENARKKSNTPTVDSGVADLSTSSSPIHRVPPPENEGIADLNAIAETSNPGAERLPRYTGEHNSQQVTVSYRDVTEFWSGNAYISDDENSSNPAYKDQVIRETLGERLRDRFQDFRERNSFFVKRDKKRGKNLLL</sequence>
<evidence type="ECO:0000313" key="2">
    <source>
        <dbReference type="EMBL" id="PMD51538.1"/>
    </source>
</evidence>
<feature type="region of interest" description="Disordered" evidence="1">
    <location>
        <begin position="1"/>
        <end position="80"/>
    </location>
</feature>
<evidence type="ECO:0000313" key="3">
    <source>
        <dbReference type="Proteomes" id="UP000235371"/>
    </source>
</evidence>
<dbReference type="InParanoid" id="A0A2J6SL97"/>
<gene>
    <name evidence="2" type="ORF">K444DRAFT_233896</name>
</gene>
<dbReference type="OrthoDB" id="3560531at2759"/>
<dbReference type="RefSeq" id="XP_024728442.1">
    <property type="nucleotide sequence ID" value="XM_024871256.1"/>
</dbReference>
<feature type="compositionally biased region" description="Basic and acidic residues" evidence="1">
    <location>
        <begin position="12"/>
        <end position="27"/>
    </location>
</feature>
<protein>
    <submittedName>
        <fullName evidence="2">Uncharacterized protein</fullName>
    </submittedName>
</protein>
<evidence type="ECO:0000256" key="1">
    <source>
        <dbReference type="SAM" id="MobiDB-lite"/>
    </source>
</evidence>
<dbReference type="GeneID" id="36579338"/>
<organism evidence="2 3">
    <name type="scientific">Hyaloscypha bicolor E</name>
    <dbReference type="NCBI Taxonomy" id="1095630"/>
    <lineage>
        <taxon>Eukaryota</taxon>
        <taxon>Fungi</taxon>
        <taxon>Dikarya</taxon>
        <taxon>Ascomycota</taxon>
        <taxon>Pezizomycotina</taxon>
        <taxon>Leotiomycetes</taxon>
        <taxon>Helotiales</taxon>
        <taxon>Hyaloscyphaceae</taxon>
        <taxon>Hyaloscypha</taxon>
        <taxon>Hyaloscypha bicolor</taxon>
    </lineage>
</organism>
<dbReference type="EMBL" id="KZ613912">
    <property type="protein sequence ID" value="PMD51538.1"/>
    <property type="molecule type" value="Genomic_DNA"/>
</dbReference>
<dbReference type="Proteomes" id="UP000235371">
    <property type="component" value="Unassembled WGS sequence"/>
</dbReference>
<accession>A0A2J6SL97</accession>
<proteinExistence type="predicted"/>
<name>A0A2J6SL97_9HELO</name>
<keyword evidence="3" id="KW-1185">Reference proteome</keyword>